<dbReference type="Proteomes" id="UP000318741">
    <property type="component" value="Chromosome"/>
</dbReference>
<reference evidence="2 3" key="1">
    <citation type="submission" date="2019-02" db="EMBL/GenBank/DDBJ databases">
        <title>Deep-cultivation of Planctomycetes and their phenomic and genomic characterization uncovers novel biology.</title>
        <authorList>
            <person name="Wiegand S."/>
            <person name="Jogler M."/>
            <person name="Boedeker C."/>
            <person name="Pinto D."/>
            <person name="Vollmers J."/>
            <person name="Rivas-Marin E."/>
            <person name="Kohn T."/>
            <person name="Peeters S.H."/>
            <person name="Heuer A."/>
            <person name="Rast P."/>
            <person name="Oberbeckmann S."/>
            <person name="Bunk B."/>
            <person name="Jeske O."/>
            <person name="Meyerdierks A."/>
            <person name="Storesund J.E."/>
            <person name="Kallscheuer N."/>
            <person name="Luecker S."/>
            <person name="Lage O.M."/>
            <person name="Pohl T."/>
            <person name="Merkel B.J."/>
            <person name="Hornburger P."/>
            <person name="Mueller R.-W."/>
            <person name="Bruemmer F."/>
            <person name="Labrenz M."/>
            <person name="Spormann A.M."/>
            <person name="Op den Camp H."/>
            <person name="Overmann J."/>
            <person name="Amann R."/>
            <person name="Jetten M.S.M."/>
            <person name="Mascher T."/>
            <person name="Medema M.H."/>
            <person name="Devos D.P."/>
            <person name="Kaster A.-K."/>
            <person name="Ovreas L."/>
            <person name="Rohde M."/>
            <person name="Galperin M.Y."/>
            <person name="Jogler C."/>
        </authorList>
    </citation>
    <scope>NUCLEOTIDE SEQUENCE [LARGE SCALE GENOMIC DNA]</scope>
    <source>
        <strain evidence="2 3">CA12</strain>
    </source>
</reference>
<protein>
    <submittedName>
        <fullName evidence="2">Uncharacterized protein</fullName>
    </submittedName>
</protein>
<dbReference type="RefSeq" id="WP_207621976.1">
    <property type="nucleotide sequence ID" value="NZ_CP036265.1"/>
</dbReference>
<dbReference type="EMBL" id="CP036265">
    <property type="protein sequence ID" value="QDT16564.1"/>
    <property type="molecule type" value="Genomic_DNA"/>
</dbReference>
<keyword evidence="3" id="KW-1185">Reference proteome</keyword>
<feature type="signal peptide" evidence="1">
    <location>
        <begin position="1"/>
        <end position="24"/>
    </location>
</feature>
<evidence type="ECO:0000313" key="3">
    <source>
        <dbReference type="Proteomes" id="UP000318741"/>
    </source>
</evidence>
<feature type="chain" id="PRO_5022100344" evidence="1">
    <location>
        <begin position="25"/>
        <end position="115"/>
    </location>
</feature>
<evidence type="ECO:0000313" key="2">
    <source>
        <dbReference type="EMBL" id="QDT16564.1"/>
    </source>
</evidence>
<gene>
    <name evidence="2" type="ORF">CA12_26700</name>
</gene>
<organism evidence="2 3">
    <name type="scientific">Alienimonas californiensis</name>
    <dbReference type="NCBI Taxonomy" id="2527989"/>
    <lineage>
        <taxon>Bacteria</taxon>
        <taxon>Pseudomonadati</taxon>
        <taxon>Planctomycetota</taxon>
        <taxon>Planctomycetia</taxon>
        <taxon>Planctomycetales</taxon>
        <taxon>Planctomycetaceae</taxon>
        <taxon>Alienimonas</taxon>
    </lineage>
</organism>
<keyword evidence="1" id="KW-0732">Signal</keyword>
<dbReference type="KEGG" id="acaf:CA12_26700"/>
<proteinExistence type="predicted"/>
<sequence length="115" mass="12654" precursor="true">MTCRLFPLFAAALALAVFAPSAPAASPVEAKADEIVAYRAVKWQSGHFEDAQKAATHAKTLKKLGCEVKTGAHGGHTDVSHRCPEWREIALTTHEKAHEWETWLKANGFETRHAH</sequence>
<accession>A0A517PB21</accession>
<evidence type="ECO:0000256" key="1">
    <source>
        <dbReference type="SAM" id="SignalP"/>
    </source>
</evidence>
<name>A0A517PB21_9PLAN</name>
<dbReference type="AlphaFoldDB" id="A0A517PB21"/>